<dbReference type="Proteomes" id="UP000006462">
    <property type="component" value="Unassembled WGS sequence"/>
</dbReference>
<evidence type="ECO:0000313" key="2">
    <source>
        <dbReference type="Proteomes" id="UP000006462"/>
    </source>
</evidence>
<keyword evidence="2" id="KW-1185">Reference proteome</keyword>
<gene>
    <name evidence="1" type="ORF">HMPREF7215_1498</name>
</gene>
<protein>
    <submittedName>
        <fullName evidence="1">Uncharacterized protein</fullName>
    </submittedName>
</protein>
<evidence type="ECO:0000313" key="1">
    <source>
        <dbReference type="EMBL" id="EFB91629.1"/>
    </source>
</evidence>
<sequence>MLSFSMKEHFIPHKYCMFLDLKYREYVMNHDIFLLLALGFLL</sequence>
<accession>A0ABP2HWF9</accession>
<name>A0ABP2HWF9_9BACT</name>
<proteinExistence type="predicted"/>
<dbReference type="EMBL" id="ADFP01000025">
    <property type="protein sequence ID" value="EFB91629.1"/>
    <property type="molecule type" value="Genomic_DNA"/>
</dbReference>
<comment type="caution">
    <text evidence="1">The sequence shown here is derived from an EMBL/GenBank/DDBJ whole genome shotgun (WGS) entry which is preliminary data.</text>
</comment>
<organism evidence="1 2">
    <name type="scientific">Pyramidobacter piscolens W5455</name>
    <dbReference type="NCBI Taxonomy" id="352165"/>
    <lineage>
        <taxon>Bacteria</taxon>
        <taxon>Thermotogati</taxon>
        <taxon>Synergistota</taxon>
        <taxon>Synergistia</taxon>
        <taxon>Synergistales</taxon>
        <taxon>Dethiosulfovibrionaceae</taxon>
        <taxon>Pyramidobacter</taxon>
    </lineage>
</organism>
<reference evidence="1 2" key="1">
    <citation type="submission" date="2009-12" db="EMBL/GenBank/DDBJ databases">
        <authorList>
            <person name="Shrivastava S."/>
            <person name="Madupu R."/>
            <person name="Durkin A.S."/>
            <person name="Torralba M."/>
            <person name="Methe B."/>
            <person name="Sutton G.G."/>
            <person name="Strausberg R.L."/>
            <person name="Nelson K.E."/>
        </authorList>
    </citation>
    <scope>NUCLEOTIDE SEQUENCE [LARGE SCALE GENOMIC DNA]</scope>
    <source>
        <strain evidence="1 2">W5455</strain>
    </source>
</reference>